<feature type="transmembrane region" description="Helical" evidence="1">
    <location>
        <begin position="21"/>
        <end position="41"/>
    </location>
</feature>
<dbReference type="EMBL" id="CP002453">
    <property type="protein sequence ID" value="ADV47574.1"/>
    <property type="molecule type" value="Genomic_DNA"/>
</dbReference>
<proteinExistence type="predicted"/>
<dbReference type="eggNOG" id="ENOG5032TQ5">
    <property type="taxonomic scope" value="Bacteria"/>
</dbReference>
<dbReference type="Proteomes" id="UP000008634">
    <property type="component" value="Chromosome"/>
</dbReference>
<keyword evidence="4" id="KW-1185">Reference proteome</keyword>
<evidence type="ECO:0000313" key="2">
    <source>
        <dbReference type="EMBL" id="ADV47574.1"/>
    </source>
</evidence>
<name>E6X8I7_CELAD</name>
<sequence length="134" mass="15405">MKIKYIAQEKSIEINDGLKTSYLIIGFLMLLNIFNAVINLYKIKDGELNMIGYIWIFVGAISIGAVVYVLLKKTTLKKIPLDQIKRLKEKQILGRKRFSLELQNGKLRDLIKLGTQSDIKELKKMFNDIGIETD</sequence>
<gene>
    <name evidence="2" type="ordered locus">Celal_0224</name>
    <name evidence="3" type="ordered locus">Celal_0231</name>
</gene>
<evidence type="ECO:0000256" key="1">
    <source>
        <dbReference type="SAM" id="Phobius"/>
    </source>
</evidence>
<dbReference type="KEGG" id="cao:Celal_0231"/>
<dbReference type="AlphaFoldDB" id="E6X8I7"/>
<dbReference type="KEGG" id="cao:Celal_0224"/>
<dbReference type="HOGENOM" id="CLU_1882010_0_0_10"/>
<dbReference type="RefSeq" id="WP_013549071.1">
    <property type="nucleotide sequence ID" value="NC_014934.1"/>
</dbReference>
<keyword evidence="1" id="KW-0472">Membrane</keyword>
<keyword evidence="1" id="KW-0812">Transmembrane</keyword>
<reference evidence="2 4" key="1">
    <citation type="journal article" date="2010" name="Stand. Genomic Sci.">
        <title>Complete genome sequence of Cellulophaga algicola type strain (IC166).</title>
        <authorList>
            <person name="Abt B."/>
            <person name="Lu M."/>
            <person name="Misra M."/>
            <person name="Han C."/>
            <person name="Nolan M."/>
            <person name="Lucas S."/>
            <person name="Hammon N."/>
            <person name="Deshpande S."/>
            <person name="Cheng J.F."/>
            <person name="Tapia R."/>
            <person name="Goodwin L."/>
            <person name="Pitluck S."/>
            <person name="Liolios K."/>
            <person name="Pagani I."/>
            <person name="Ivanova N."/>
            <person name="Mavromatis K."/>
            <person name="Ovchinikova G."/>
            <person name="Pati A."/>
            <person name="Chen A."/>
            <person name="Palaniappan K."/>
            <person name="Land M."/>
            <person name="Hauser L."/>
            <person name="Chang Y.J."/>
            <person name="Jeffries C.D."/>
            <person name="Detter J.C."/>
            <person name="Brambilla E."/>
            <person name="Rohde M."/>
            <person name="Tindall B.J."/>
            <person name="Goker M."/>
            <person name="Woyke T."/>
            <person name="Bristow J."/>
            <person name="Eisen J.A."/>
            <person name="Markowitz V."/>
            <person name="Hugenholtz P."/>
            <person name="Kyrpides N.C."/>
            <person name="Klenk H.P."/>
            <person name="Lapidus A."/>
        </authorList>
    </citation>
    <scope>NUCLEOTIDE SEQUENCE [LARGE SCALE GENOMIC DNA]</scope>
    <source>
        <strain evidence="2">DSM 14237</strain>
        <strain evidence="4">DSM 14237 / IC166 / ACAM 630</strain>
    </source>
</reference>
<evidence type="ECO:0000313" key="3">
    <source>
        <dbReference type="EMBL" id="ADV47581.1"/>
    </source>
</evidence>
<accession>E6X8I7</accession>
<feature type="transmembrane region" description="Helical" evidence="1">
    <location>
        <begin position="53"/>
        <end position="71"/>
    </location>
</feature>
<evidence type="ECO:0000313" key="4">
    <source>
        <dbReference type="Proteomes" id="UP000008634"/>
    </source>
</evidence>
<protein>
    <submittedName>
        <fullName evidence="2">Uncharacterized protein</fullName>
    </submittedName>
</protein>
<keyword evidence="1" id="KW-1133">Transmembrane helix</keyword>
<organism evidence="2 4">
    <name type="scientific">Cellulophaga algicola (strain DSM 14237 / IC166 / ACAM 630)</name>
    <dbReference type="NCBI Taxonomy" id="688270"/>
    <lineage>
        <taxon>Bacteria</taxon>
        <taxon>Pseudomonadati</taxon>
        <taxon>Bacteroidota</taxon>
        <taxon>Flavobacteriia</taxon>
        <taxon>Flavobacteriales</taxon>
        <taxon>Flavobacteriaceae</taxon>
        <taxon>Cellulophaga</taxon>
    </lineage>
</organism>
<dbReference type="EMBL" id="CP002453">
    <property type="protein sequence ID" value="ADV47581.1"/>
    <property type="molecule type" value="Genomic_DNA"/>
</dbReference>
<dbReference type="OrthoDB" id="1451744at2"/>